<dbReference type="Proteomes" id="UP000325945">
    <property type="component" value="Unassembled WGS sequence"/>
</dbReference>
<reference evidence="2" key="1">
    <citation type="submission" date="2019-04" db="EMBL/GenBank/DDBJ databases">
        <title>Friends and foes A comparative genomics studyof 23 Aspergillus species from section Flavi.</title>
        <authorList>
            <consortium name="DOE Joint Genome Institute"/>
            <person name="Kjaerbolling I."/>
            <person name="Vesth T."/>
            <person name="Frisvad J.C."/>
            <person name="Nybo J.L."/>
            <person name="Theobald S."/>
            <person name="Kildgaard S."/>
            <person name="Isbrandt T."/>
            <person name="Kuo A."/>
            <person name="Sato A."/>
            <person name="Lyhne E.K."/>
            <person name="Kogle M.E."/>
            <person name="Wiebenga A."/>
            <person name="Kun R.S."/>
            <person name="Lubbers R.J."/>
            <person name="Makela M.R."/>
            <person name="Barry K."/>
            <person name="Chovatia M."/>
            <person name="Clum A."/>
            <person name="Daum C."/>
            <person name="Haridas S."/>
            <person name="He G."/>
            <person name="LaButti K."/>
            <person name="Lipzen A."/>
            <person name="Mondo S."/>
            <person name="Riley R."/>
            <person name="Salamov A."/>
            <person name="Simmons B.A."/>
            <person name="Magnuson J.K."/>
            <person name="Henrissat B."/>
            <person name="Mortensen U.H."/>
            <person name="Larsen T.O."/>
            <person name="Devries R.P."/>
            <person name="Grigoriev I.V."/>
            <person name="Machida M."/>
            <person name="Baker S.E."/>
            <person name="Andersen M.R."/>
        </authorList>
    </citation>
    <scope>NUCLEOTIDE SEQUENCE [LARGE SCALE GENOMIC DNA]</scope>
    <source>
        <strain evidence="2">CBS 130017</strain>
    </source>
</reference>
<dbReference type="AlphaFoldDB" id="A0A5N6WSD7"/>
<proteinExistence type="predicted"/>
<gene>
    <name evidence="1" type="ORF">BDV39DRAFT_208460</name>
</gene>
<evidence type="ECO:0000313" key="2">
    <source>
        <dbReference type="Proteomes" id="UP000325945"/>
    </source>
</evidence>
<sequence length="132" mass="14436">MGLLLYYFRTYRLIINGLRPTRCHVKLCNAISPAIPHISPWQLICIEGFSVSGPLIKESALKLPWPLFVSNDGTSRGLDGPSRAEALGFLGGGQRSRREKRAAWSAAMEDEMQALGIQGNQIYSGSTASGRD</sequence>
<protein>
    <submittedName>
        <fullName evidence="1">Uncharacterized protein</fullName>
    </submittedName>
</protein>
<organism evidence="1 2">
    <name type="scientific">Aspergillus sergii</name>
    <dbReference type="NCBI Taxonomy" id="1034303"/>
    <lineage>
        <taxon>Eukaryota</taxon>
        <taxon>Fungi</taxon>
        <taxon>Dikarya</taxon>
        <taxon>Ascomycota</taxon>
        <taxon>Pezizomycotina</taxon>
        <taxon>Eurotiomycetes</taxon>
        <taxon>Eurotiomycetidae</taxon>
        <taxon>Eurotiales</taxon>
        <taxon>Aspergillaceae</taxon>
        <taxon>Aspergillus</taxon>
        <taxon>Aspergillus subgen. Circumdati</taxon>
    </lineage>
</organism>
<evidence type="ECO:0000313" key="1">
    <source>
        <dbReference type="EMBL" id="KAE8323795.1"/>
    </source>
</evidence>
<keyword evidence="2" id="KW-1185">Reference proteome</keyword>
<name>A0A5N6WSD7_9EURO</name>
<dbReference type="EMBL" id="ML741825">
    <property type="protein sequence ID" value="KAE8323795.1"/>
    <property type="molecule type" value="Genomic_DNA"/>
</dbReference>
<accession>A0A5N6WSD7</accession>